<dbReference type="KEGG" id="slac:SKTS_19240"/>
<dbReference type="RefSeq" id="WP_173063952.1">
    <property type="nucleotide sequence ID" value="NZ_AP022853.1"/>
</dbReference>
<accession>A0A6F8VBE6</accession>
<dbReference type="PROSITE" id="PS50943">
    <property type="entry name" value="HTH_CROC1"/>
    <property type="match status" value="1"/>
</dbReference>
<evidence type="ECO:0000259" key="1">
    <source>
        <dbReference type="PROSITE" id="PS50943"/>
    </source>
</evidence>
<dbReference type="EMBL" id="AP022853">
    <property type="protein sequence ID" value="BCB27038.1"/>
    <property type="molecule type" value="Genomic_DNA"/>
</dbReference>
<protein>
    <recommendedName>
        <fullName evidence="1">HTH cro/C1-type domain-containing protein</fullName>
    </recommendedName>
</protein>
<dbReference type="GO" id="GO:0003677">
    <property type="term" value="F:DNA binding"/>
    <property type="evidence" value="ECO:0007669"/>
    <property type="project" value="InterPro"/>
</dbReference>
<dbReference type="AlphaFoldDB" id="A0A6F8VBE6"/>
<keyword evidence="3" id="KW-1185">Reference proteome</keyword>
<organism evidence="2 3">
    <name type="scientific">Sulfurimicrobium lacus</name>
    <dbReference type="NCBI Taxonomy" id="2715678"/>
    <lineage>
        <taxon>Bacteria</taxon>
        <taxon>Pseudomonadati</taxon>
        <taxon>Pseudomonadota</taxon>
        <taxon>Betaproteobacteria</taxon>
        <taxon>Nitrosomonadales</taxon>
        <taxon>Sulfuricellaceae</taxon>
        <taxon>Sulfurimicrobium</taxon>
    </lineage>
</organism>
<dbReference type="Gene3D" id="1.10.260.40">
    <property type="entry name" value="lambda repressor-like DNA-binding domains"/>
    <property type="match status" value="1"/>
</dbReference>
<gene>
    <name evidence="2" type="ORF">SKTS_19240</name>
</gene>
<dbReference type="CDD" id="cd00093">
    <property type="entry name" value="HTH_XRE"/>
    <property type="match status" value="1"/>
</dbReference>
<dbReference type="Pfam" id="PF01381">
    <property type="entry name" value="HTH_3"/>
    <property type="match status" value="1"/>
</dbReference>
<name>A0A6F8VBE6_9PROT</name>
<dbReference type="InterPro" id="IPR010982">
    <property type="entry name" value="Lambda_DNA-bd_dom_sf"/>
</dbReference>
<dbReference type="InterPro" id="IPR001387">
    <property type="entry name" value="Cro/C1-type_HTH"/>
</dbReference>
<feature type="domain" description="HTH cro/C1-type" evidence="1">
    <location>
        <begin position="5"/>
        <end position="59"/>
    </location>
</feature>
<dbReference type="SUPFAM" id="SSF47413">
    <property type="entry name" value="lambda repressor-like DNA-binding domains"/>
    <property type="match status" value="1"/>
</dbReference>
<evidence type="ECO:0000313" key="2">
    <source>
        <dbReference type="EMBL" id="BCB27038.1"/>
    </source>
</evidence>
<proteinExistence type="predicted"/>
<dbReference type="SMART" id="SM00530">
    <property type="entry name" value="HTH_XRE"/>
    <property type="match status" value="1"/>
</dbReference>
<reference evidence="3" key="1">
    <citation type="submission" date="2020-03" db="EMBL/GenBank/DDBJ databases">
        <title>Complete genome sequence of sulfur-oxidizing bacterium skT11.</title>
        <authorList>
            <person name="Kanda M."/>
            <person name="Kojima H."/>
            <person name="Fukui M."/>
        </authorList>
    </citation>
    <scope>NUCLEOTIDE SEQUENCE [LARGE SCALE GENOMIC DNA]</scope>
    <source>
        <strain evidence="3">skT11</strain>
    </source>
</reference>
<sequence length="73" mass="8306">MYTPLKQARIRRGQTLADVAQAVETDDSTISRIENRKQSASPELAEKLARHFGNAVTEIEIIYPERFMQSEKA</sequence>
<evidence type="ECO:0000313" key="3">
    <source>
        <dbReference type="Proteomes" id="UP000502260"/>
    </source>
</evidence>
<dbReference type="Proteomes" id="UP000502260">
    <property type="component" value="Chromosome"/>
</dbReference>